<keyword evidence="2" id="KW-1185">Reference proteome</keyword>
<evidence type="ECO:0000313" key="2">
    <source>
        <dbReference type="Proteomes" id="UP001232148"/>
    </source>
</evidence>
<evidence type="ECO:0000313" key="1">
    <source>
        <dbReference type="EMBL" id="KAK2030810.1"/>
    </source>
</evidence>
<dbReference type="EMBL" id="MU842847">
    <property type="protein sequence ID" value="KAK2030810.1"/>
    <property type="molecule type" value="Genomic_DNA"/>
</dbReference>
<comment type="caution">
    <text evidence="1">The sequence shown here is derived from an EMBL/GenBank/DDBJ whole genome shotgun (WGS) entry which is preliminary data.</text>
</comment>
<dbReference type="Proteomes" id="UP001232148">
    <property type="component" value="Unassembled WGS sequence"/>
</dbReference>
<gene>
    <name evidence="1" type="ORF">LX32DRAFT_637868</name>
</gene>
<reference evidence="1" key="1">
    <citation type="submission" date="2021-06" db="EMBL/GenBank/DDBJ databases">
        <title>Comparative genomics, transcriptomics and evolutionary studies reveal genomic signatures of adaptation to plant cell wall in hemibiotrophic fungi.</title>
        <authorList>
            <consortium name="DOE Joint Genome Institute"/>
            <person name="Baroncelli R."/>
            <person name="Diaz J.F."/>
            <person name="Benocci T."/>
            <person name="Peng M."/>
            <person name="Battaglia E."/>
            <person name="Haridas S."/>
            <person name="Andreopoulos W."/>
            <person name="Labutti K."/>
            <person name="Pangilinan J."/>
            <person name="Floch G.L."/>
            <person name="Makela M.R."/>
            <person name="Henrissat B."/>
            <person name="Grigoriev I.V."/>
            <person name="Crouch J.A."/>
            <person name="De Vries R.P."/>
            <person name="Sukno S.A."/>
            <person name="Thon M.R."/>
        </authorList>
    </citation>
    <scope>NUCLEOTIDE SEQUENCE</scope>
    <source>
        <strain evidence="1">MAFF235873</strain>
    </source>
</reference>
<accession>A0AAD9M6J7</accession>
<name>A0AAD9M6J7_9PEZI</name>
<organism evidence="1 2">
    <name type="scientific">Colletotrichum zoysiae</name>
    <dbReference type="NCBI Taxonomy" id="1216348"/>
    <lineage>
        <taxon>Eukaryota</taxon>
        <taxon>Fungi</taxon>
        <taxon>Dikarya</taxon>
        <taxon>Ascomycota</taxon>
        <taxon>Pezizomycotina</taxon>
        <taxon>Sordariomycetes</taxon>
        <taxon>Hypocreomycetidae</taxon>
        <taxon>Glomerellales</taxon>
        <taxon>Glomerellaceae</taxon>
        <taxon>Colletotrichum</taxon>
        <taxon>Colletotrichum graminicola species complex</taxon>
    </lineage>
</organism>
<dbReference type="AlphaFoldDB" id="A0AAD9M6J7"/>
<protein>
    <submittedName>
        <fullName evidence="1">Uncharacterized protein</fullName>
    </submittedName>
</protein>
<proteinExistence type="predicted"/>
<sequence length="595" mass="67380">MMEKLHTQVCVPQRCGLCGFELHMGDKIVAFTDGGRQTGEMVNSLCMDDGNHRQMRMGYCEMFKRCVRDCSHEDGFAIGCHAACVKHVPSTSRTWLLEVLAYQYEPSPSEIARRVQWMNLRLASTTPILRHAKPHLPQELRLQVAAHLLRGTALHRYAVAYANTLQRNKGSGDPFIRLSAEIWARYIDFEGVRYIASLANSSDDHHTEYIFRPDPTQNIASIYIAENFLGITQILFFTALPVPVVEKRQDLWWRVIPLRGDETMLATQNDGVKLRSITPEIKVIGPRPNHPLWSSPPLKSLRSVQLEPSPPAAQLLTLTCNAPEVTAYSVLWDNRIIHLHAHIPGEDFAFYKGFEGRAHAVWLYFPLMNGERISEIWTRCPDGQGSSLFFKTTYNRLAPFGPQPIRPPEAPTLIDFPTQDRGSRIFFESAPVGVRNLRFETPDPAPTSDSIRPPEPFFGHSRMWLFPDKFYSVAKLDGVSKIVPCQRHVYGERCIVGLLLEFPDGRQSCVGEIRLDRLQNPVQTSGHQLVWLGISENDYEPFVSAVTITGPDCDDGVSWFEMPLIGTLEWWYATRGCELRHTGKAGSPISFRPRG</sequence>